<feature type="compositionally biased region" description="Basic and acidic residues" evidence="1">
    <location>
        <begin position="293"/>
        <end position="303"/>
    </location>
</feature>
<evidence type="ECO:0000313" key="3">
    <source>
        <dbReference type="EMBL" id="EJK78005.1"/>
    </source>
</evidence>
<proteinExistence type="predicted"/>
<name>K0TJY9_THAOC</name>
<feature type="compositionally biased region" description="Basic and acidic residues" evidence="1">
    <location>
        <begin position="553"/>
        <end position="572"/>
    </location>
</feature>
<feature type="compositionally biased region" description="Pro residues" evidence="1">
    <location>
        <begin position="1"/>
        <end position="11"/>
    </location>
</feature>
<feature type="region of interest" description="Disordered" evidence="1">
    <location>
        <begin position="168"/>
        <end position="215"/>
    </location>
</feature>
<feature type="compositionally biased region" description="Polar residues" evidence="1">
    <location>
        <begin position="580"/>
        <end position="594"/>
    </location>
</feature>
<dbReference type="SUPFAM" id="SSF82708">
    <property type="entry name" value="R3H domain"/>
    <property type="match status" value="1"/>
</dbReference>
<dbReference type="OMA" id="FVHEYSD"/>
<dbReference type="AlphaFoldDB" id="K0TJY9"/>
<protein>
    <recommendedName>
        <fullName evidence="2">R3H domain-containing protein</fullName>
    </recommendedName>
</protein>
<feature type="region of interest" description="Disordered" evidence="1">
    <location>
        <begin position="402"/>
        <end position="466"/>
    </location>
</feature>
<dbReference type="EMBL" id="AGNL01000126">
    <property type="protein sequence ID" value="EJK78005.1"/>
    <property type="molecule type" value="Genomic_DNA"/>
</dbReference>
<evidence type="ECO:0000259" key="2">
    <source>
        <dbReference type="PROSITE" id="PS51061"/>
    </source>
</evidence>
<feature type="compositionally biased region" description="Basic and acidic residues" evidence="1">
    <location>
        <begin position="414"/>
        <end position="423"/>
    </location>
</feature>
<reference evidence="3 4" key="1">
    <citation type="journal article" date="2012" name="Genome Biol.">
        <title>Genome and low-iron response of an oceanic diatom adapted to chronic iron limitation.</title>
        <authorList>
            <person name="Lommer M."/>
            <person name="Specht M."/>
            <person name="Roy A.S."/>
            <person name="Kraemer L."/>
            <person name="Andreson R."/>
            <person name="Gutowska M.A."/>
            <person name="Wolf J."/>
            <person name="Bergner S.V."/>
            <person name="Schilhabel M.B."/>
            <person name="Klostermeier U.C."/>
            <person name="Beiko R.G."/>
            <person name="Rosenstiel P."/>
            <person name="Hippler M."/>
            <person name="Laroche J."/>
        </authorList>
    </citation>
    <scope>NUCLEOTIDE SEQUENCE [LARGE SCALE GENOMIC DNA]</scope>
    <source>
        <strain evidence="3 4">CCMP1005</strain>
    </source>
</reference>
<dbReference type="OrthoDB" id="3247158at2759"/>
<feature type="region of interest" description="Disordered" evidence="1">
    <location>
        <begin position="1"/>
        <end position="52"/>
    </location>
</feature>
<feature type="compositionally biased region" description="Polar residues" evidence="1">
    <location>
        <begin position="170"/>
        <end position="180"/>
    </location>
</feature>
<feature type="compositionally biased region" description="Polar residues" evidence="1">
    <location>
        <begin position="518"/>
        <end position="545"/>
    </location>
</feature>
<dbReference type="eggNOG" id="ENOG502SGKQ">
    <property type="taxonomic scope" value="Eukaryota"/>
</dbReference>
<dbReference type="Pfam" id="PF01424">
    <property type="entry name" value="R3H"/>
    <property type="match status" value="1"/>
</dbReference>
<feature type="compositionally biased region" description="Basic and acidic residues" evidence="1">
    <location>
        <begin position="875"/>
        <end position="888"/>
    </location>
</feature>
<organism evidence="3 4">
    <name type="scientific">Thalassiosira oceanica</name>
    <name type="common">Marine diatom</name>
    <dbReference type="NCBI Taxonomy" id="159749"/>
    <lineage>
        <taxon>Eukaryota</taxon>
        <taxon>Sar</taxon>
        <taxon>Stramenopiles</taxon>
        <taxon>Ochrophyta</taxon>
        <taxon>Bacillariophyta</taxon>
        <taxon>Coscinodiscophyceae</taxon>
        <taxon>Thalassiosirophycidae</taxon>
        <taxon>Thalassiosirales</taxon>
        <taxon>Thalassiosiraceae</taxon>
        <taxon>Thalassiosira</taxon>
    </lineage>
</organism>
<dbReference type="GO" id="GO:0003676">
    <property type="term" value="F:nucleic acid binding"/>
    <property type="evidence" value="ECO:0007669"/>
    <property type="project" value="UniProtKB-UniRule"/>
</dbReference>
<sequence>MEPVATGPPPATAGGTAGGGRGGRRRGRGRGRGGRGGRSQSSQSSPGGSRLANVDPLKAFLRSQHECFKGSTDVYFSWLSQVKGIPTMAGLKIAVQDDSYLNNTLKDGNGISAIKGFKIKAFRRAVLGYEEPGTSRGSAIHDWQSNIAPTLSNEPESIGVNIMGIVSENPGEQENSQTGVVNVDGGHPSDDNNHQKKAKKKRNRNKKKKLQSWKKYIPKDAADPISLDPLAELDYPPFAVVVDEPYVPVYPGQWPVVQSSDRLSLGQNSNPEEERQLAILKRQWGEEMVPPVKSDDEGGKDGGESSSDNIEDRNFNLFDGQVLAFYLVSTLQFIDPFNRRDLTRPELCALDAYLEAYNLGRANVVEAFDEKGVSLSTAGAAAQTSAGRAEILRQQATGILAGLYDGSRQNRSNNNRDRQRPQQDSEPVNQFRQMYAAQEEGERNARRRRNDQEVDPFTSDHGVYDGDGDGLLVIDVDINPGLRSGVPTHRHQNTLSTQYSATQIASTWGQAAQARTMNFPSLPSASGPQLTIQPGPQKSTGSKSLSKIGKLVQETDPKQVERQKKAREEAQRRAHLAKQNFFSPDSNGRTTAETDNGLPAAPSPAAPPSDALLARNRNLADALGVKKQSAFSGWARPVGTVDELNAAAYPDALLREAKERMAELLKLEKQWKAFLADDRSPSLSLKAMDKPLRKFVHEYSDFWSLHTESFDPEGRRYIYCKKLVDTSAPYPLLSEAARRWIAPVPIVSLSDLPTAPTSQANESHRNWLGWNAVEDRKRVPLNLKPRSAALEVALSSTQATQMPVQSEGNQPAQRFAGLGQERIALQLAQRSIPSKEELEKRKMSPDDWEALHPEKQEEIMGEIELVQEHAKILSEREKAKQEAREQKKVNQAKKKIARKQEEKALLASAFADDSDDDGSWSEQEDDGGSFSDDG</sequence>
<accession>K0TJY9</accession>
<keyword evidence="4" id="KW-1185">Reference proteome</keyword>
<dbReference type="InterPro" id="IPR001374">
    <property type="entry name" value="R3H_dom"/>
</dbReference>
<feature type="compositionally biased region" description="Basic residues" evidence="1">
    <location>
        <begin position="22"/>
        <end position="35"/>
    </location>
</feature>
<dbReference type="Gene3D" id="3.30.1370.50">
    <property type="entry name" value="R3H-like domain"/>
    <property type="match status" value="1"/>
</dbReference>
<feature type="compositionally biased region" description="Acidic residues" evidence="1">
    <location>
        <begin position="912"/>
        <end position="934"/>
    </location>
</feature>
<dbReference type="PROSITE" id="PS51061">
    <property type="entry name" value="R3H"/>
    <property type="match status" value="1"/>
</dbReference>
<feature type="domain" description="R3H" evidence="2">
    <location>
        <begin position="661"/>
        <end position="724"/>
    </location>
</feature>
<feature type="compositionally biased region" description="Basic residues" evidence="1">
    <location>
        <begin position="195"/>
        <end position="212"/>
    </location>
</feature>
<feature type="region of interest" description="Disordered" evidence="1">
    <location>
        <begin position="288"/>
        <end position="311"/>
    </location>
</feature>
<evidence type="ECO:0000256" key="1">
    <source>
        <dbReference type="SAM" id="MobiDB-lite"/>
    </source>
</evidence>
<feature type="region of interest" description="Disordered" evidence="1">
    <location>
        <begin position="875"/>
        <end position="934"/>
    </location>
</feature>
<comment type="caution">
    <text evidence="3">The sequence shown here is derived from an EMBL/GenBank/DDBJ whole genome shotgun (WGS) entry which is preliminary data.</text>
</comment>
<dbReference type="InterPro" id="IPR036867">
    <property type="entry name" value="R3H_dom_sf"/>
</dbReference>
<feature type="region of interest" description="Disordered" evidence="1">
    <location>
        <begin position="518"/>
        <end position="611"/>
    </location>
</feature>
<feature type="compositionally biased region" description="Low complexity" evidence="1">
    <location>
        <begin position="38"/>
        <end position="50"/>
    </location>
</feature>
<evidence type="ECO:0000313" key="4">
    <source>
        <dbReference type="Proteomes" id="UP000266841"/>
    </source>
</evidence>
<dbReference type="Proteomes" id="UP000266841">
    <property type="component" value="Unassembled WGS sequence"/>
</dbReference>
<gene>
    <name evidence="3" type="ORF">THAOC_00122</name>
</gene>